<dbReference type="EMBL" id="BOML01000057">
    <property type="protein sequence ID" value="GIE05570.1"/>
    <property type="molecule type" value="Genomic_DNA"/>
</dbReference>
<name>A0ABQ3Z6U9_9ACTN</name>
<evidence type="ECO:0000313" key="15">
    <source>
        <dbReference type="Proteomes" id="UP000637628"/>
    </source>
</evidence>
<evidence type="ECO:0000256" key="10">
    <source>
        <dbReference type="ARBA" id="ARBA00033171"/>
    </source>
</evidence>
<dbReference type="PROSITE" id="PS51257">
    <property type="entry name" value="PROKAR_LIPOPROTEIN"/>
    <property type="match status" value="1"/>
</dbReference>
<keyword evidence="6" id="KW-0479">Metal-binding</keyword>
<comment type="catalytic activity">
    <reaction evidence="11">
        <text>N(6)-(pyridoxal phosphate)-L-lysyl-[4-amino-5-hydroxymethyl-2-methylpyrimidine phosphate synthase] + L-histidyl-[4-amino-5-hydroxymethyl-2-methylpyrimidine phosphate synthase] + 2 Fe(3+) + 4 H2O = L-lysyl-[4-amino-5-hydroxymethyl-2-methylpyrimidine phosphate synthase] + (2S)-2-amino-5-hydroxy-4-oxopentanoyl-[4-amino-5-hydroxymethyl-2-methylpyrimidine phosphate synthase] + 4-amino-2-methyl-5-(phosphooxymethyl)pyrimidine + 3-oxopropanoate + 2 Fe(2+) + 2 H(+)</text>
        <dbReference type="Rhea" id="RHEA:65756"/>
        <dbReference type="Rhea" id="RHEA-COMP:16892"/>
        <dbReference type="Rhea" id="RHEA-COMP:16893"/>
        <dbReference type="Rhea" id="RHEA-COMP:16894"/>
        <dbReference type="Rhea" id="RHEA-COMP:16895"/>
        <dbReference type="ChEBI" id="CHEBI:15377"/>
        <dbReference type="ChEBI" id="CHEBI:15378"/>
        <dbReference type="ChEBI" id="CHEBI:29033"/>
        <dbReference type="ChEBI" id="CHEBI:29034"/>
        <dbReference type="ChEBI" id="CHEBI:29969"/>
        <dbReference type="ChEBI" id="CHEBI:29979"/>
        <dbReference type="ChEBI" id="CHEBI:33190"/>
        <dbReference type="ChEBI" id="CHEBI:58354"/>
        <dbReference type="ChEBI" id="CHEBI:143915"/>
        <dbReference type="ChEBI" id="CHEBI:157692"/>
    </reaction>
    <physiologicalReaction direction="left-to-right" evidence="11">
        <dbReference type="Rhea" id="RHEA:65757"/>
    </physiologicalReaction>
</comment>
<feature type="domain" description="SsuA/THI5-like" evidence="13">
    <location>
        <begin position="54"/>
        <end position="266"/>
    </location>
</feature>
<protein>
    <recommendedName>
        <fullName evidence="10">Thiamine pyrimidine synthase</fullName>
    </recommendedName>
</protein>
<comment type="pathway">
    <text evidence="2">Cofactor biosynthesis; thiamine diphosphate biosynthesis.</text>
</comment>
<comment type="function">
    <text evidence="1">Responsible for the formation of the pyrimidine heterocycle in the thiamine biosynthesis pathway. Catalyzes the formation of hydroxymethylpyrimidine phosphate (HMP-P) from histidine and pyridoxal phosphate (PLP). The protein uses PLP and the active site histidine to form HMP-P, generating an inactive enzyme. The enzyme can only undergo a single turnover, which suggests it is a suicide enzyme.</text>
</comment>
<evidence type="ECO:0000256" key="7">
    <source>
        <dbReference type="ARBA" id="ARBA00022898"/>
    </source>
</evidence>
<evidence type="ECO:0000259" key="13">
    <source>
        <dbReference type="Pfam" id="PF09084"/>
    </source>
</evidence>
<keyword evidence="8" id="KW-0784">Thiamine biosynthesis</keyword>
<dbReference type="InterPro" id="IPR015168">
    <property type="entry name" value="SsuA/THI5"/>
</dbReference>
<comment type="subunit">
    <text evidence="4">Homodimer.</text>
</comment>
<dbReference type="RefSeq" id="WP_203733384.1">
    <property type="nucleotide sequence ID" value="NZ_BAAATX010000009.1"/>
</dbReference>
<keyword evidence="5" id="KW-0808">Transferase</keyword>
<gene>
    <name evidence="14" type="ORF">Adu01nite_69200</name>
</gene>
<sequence length="339" mass="35412">MSILRKFAAVAFTSALLLTAACDADSKAAAPEEAGGTLTPVTYLTGAGVQGREAFIYVAIEKGYFREEGLDVKVQPGNGTEANLKLLQAGQADYASVDITAALIAYGEKKFVDFTIVNAVQQLNLSCIMALDGSGISSPKDLAGKTIAYIPGGVVFSLFKAYGRLAGVDGSKIKWVVMNAQQMPQNLAAGSIDAATQFAVGKPAVEAAAKGKAAVVLPFSTYLTDLYGNGLGVTKKRMAENPKQVTAFNKAMLRGLEYAMANPDEAGDIYAKYQKLQPAKVAAAENKLMKPYVEGGANGAAVGSLDRDRVARNIAIIQSAGLIPAGLSPEDAITYQIPS</sequence>
<dbReference type="Proteomes" id="UP000637628">
    <property type="component" value="Unassembled WGS sequence"/>
</dbReference>
<keyword evidence="15" id="KW-1185">Reference proteome</keyword>
<dbReference type="SUPFAM" id="SSF53850">
    <property type="entry name" value="Periplasmic binding protein-like II"/>
    <property type="match status" value="1"/>
</dbReference>
<evidence type="ECO:0000256" key="4">
    <source>
        <dbReference type="ARBA" id="ARBA00011738"/>
    </source>
</evidence>
<dbReference type="Gene3D" id="3.40.190.10">
    <property type="entry name" value="Periplasmic binding protein-like II"/>
    <property type="match status" value="2"/>
</dbReference>
<comment type="similarity">
    <text evidence="3">Belongs to the NMT1/THI5 family.</text>
</comment>
<keyword evidence="7" id="KW-0663">Pyridoxal phosphate</keyword>
<evidence type="ECO:0000256" key="8">
    <source>
        <dbReference type="ARBA" id="ARBA00022977"/>
    </source>
</evidence>
<evidence type="ECO:0000256" key="12">
    <source>
        <dbReference type="SAM" id="SignalP"/>
    </source>
</evidence>
<comment type="caution">
    <text evidence="14">The sequence shown here is derived from an EMBL/GenBank/DDBJ whole genome shotgun (WGS) entry which is preliminary data.</text>
</comment>
<dbReference type="PANTHER" id="PTHR31528">
    <property type="entry name" value="4-AMINO-5-HYDROXYMETHYL-2-METHYLPYRIMIDINE PHOSPHATE SYNTHASE THI11-RELATED"/>
    <property type="match status" value="1"/>
</dbReference>
<organism evidence="14 15">
    <name type="scientific">Paractinoplanes durhamensis</name>
    <dbReference type="NCBI Taxonomy" id="113563"/>
    <lineage>
        <taxon>Bacteria</taxon>
        <taxon>Bacillati</taxon>
        <taxon>Actinomycetota</taxon>
        <taxon>Actinomycetes</taxon>
        <taxon>Micromonosporales</taxon>
        <taxon>Micromonosporaceae</taxon>
        <taxon>Paractinoplanes</taxon>
    </lineage>
</organism>
<accession>A0ABQ3Z6U9</accession>
<dbReference type="PANTHER" id="PTHR31528:SF1">
    <property type="entry name" value="4-AMINO-5-HYDROXYMETHYL-2-METHYLPYRIMIDINE PHOSPHATE SYNTHASE THI11-RELATED"/>
    <property type="match status" value="1"/>
</dbReference>
<evidence type="ECO:0000256" key="5">
    <source>
        <dbReference type="ARBA" id="ARBA00022679"/>
    </source>
</evidence>
<evidence type="ECO:0000256" key="1">
    <source>
        <dbReference type="ARBA" id="ARBA00003469"/>
    </source>
</evidence>
<evidence type="ECO:0000256" key="2">
    <source>
        <dbReference type="ARBA" id="ARBA00004948"/>
    </source>
</evidence>
<proteinExistence type="inferred from homology"/>
<feature type="signal peptide" evidence="12">
    <location>
        <begin position="1"/>
        <end position="23"/>
    </location>
</feature>
<evidence type="ECO:0000256" key="11">
    <source>
        <dbReference type="ARBA" id="ARBA00048179"/>
    </source>
</evidence>
<evidence type="ECO:0000256" key="6">
    <source>
        <dbReference type="ARBA" id="ARBA00022723"/>
    </source>
</evidence>
<evidence type="ECO:0000313" key="14">
    <source>
        <dbReference type="EMBL" id="GIE05570.1"/>
    </source>
</evidence>
<reference evidence="14 15" key="1">
    <citation type="submission" date="2021-01" db="EMBL/GenBank/DDBJ databases">
        <title>Whole genome shotgun sequence of Actinoplanes durhamensis NBRC 14914.</title>
        <authorList>
            <person name="Komaki H."/>
            <person name="Tamura T."/>
        </authorList>
    </citation>
    <scope>NUCLEOTIDE SEQUENCE [LARGE SCALE GENOMIC DNA]</scope>
    <source>
        <strain evidence="14 15">NBRC 14914</strain>
    </source>
</reference>
<feature type="chain" id="PRO_5045045820" description="Thiamine pyrimidine synthase" evidence="12">
    <location>
        <begin position="24"/>
        <end position="339"/>
    </location>
</feature>
<dbReference type="Pfam" id="PF09084">
    <property type="entry name" value="NMT1"/>
    <property type="match status" value="1"/>
</dbReference>
<evidence type="ECO:0000256" key="3">
    <source>
        <dbReference type="ARBA" id="ARBA00009406"/>
    </source>
</evidence>
<dbReference type="InterPro" id="IPR027939">
    <property type="entry name" value="NMT1/THI5"/>
</dbReference>
<keyword evidence="12" id="KW-0732">Signal</keyword>
<keyword evidence="9" id="KW-0408">Iron</keyword>
<evidence type="ECO:0000256" key="9">
    <source>
        <dbReference type="ARBA" id="ARBA00023004"/>
    </source>
</evidence>